<dbReference type="InterPro" id="IPR045122">
    <property type="entry name" value="Csc1-like"/>
</dbReference>
<dbReference type="InterPro" id="IPR027815">
    <property type="entry name" value="CSC1/OSCA1-like_cyt"/>
</dbReference>
<feature type="compositionally biased region" description="Basic and acidic residues" evidence="1">
    <location>
        <begin position="553"/>
        <end position="572"/>
    </location>
</feature>
<feature type="domain" description="CSC1/OSCA1-like cytosolic" evidence="5">
    <location>
        <begin position="46"/>
        <end position="227"/>
    </location>
</feature>
<feature type="transmembrane region" description="Helical" evidence="2">
    <location>
        <begin position="430"/>
        <end position="457"/>
    </location>
</feature>
<dbReference type="Proteomes" id="UP000224634">
    <property type="component" value="Unassembled WGS sequence"/>
</dbReference>
<dbReference type="GO" id="GO:0005227">
    <property type="term" value="F:calcium-activated cation channel activity"/>
    <property type="evidence" value="ECO:0007669"/>
    <property type="project" value="InterPro"/>
</dbReference>
<evidence type="ECO:0000256" key="1">
    <source>
        <dbReference type="SAM" id="MobiDB-lite"/>
    </source>
</evidence>
<dbReference type="Pfam" id="PF14703">
    <property type="entry name" value="PHM7_cyt"/>
    <property type="match status" value="1"/>
</dbReference>
<dbReference type="EMBL" id="PDNA01000114">
    <property type="protein sequence ID" value="PGH12676.1"/>
    <property type="molecule type" value="Genomic_DNA"/>
</dbReference>
<feature type="transmembrane region" description="Helical" evidence="2">
    <location>
        <begin position="380"/>
        <end position="409"/>
    </location>
</feature>
<evidence type="ECO:0000313" key="7">
    <source>
        <dbReference type="Proteomes" id="UP000224634"/>
    </source>
</evidence>
<evidence type="ECO:0000259" key="4">
    <source>
        <dbReference type="Pfam" id="PF12621"/>
    </source>
</evidence>
<keyword evidence="2" id="KW-1133">Transmembrane helix</keyword>
<dbReference type="PANTHER" id="PTHR13018:SF53">
    <property type="entry name" value="DUF221 DOMAIN PROTEIN"/>
    <property type="match status" value="1"/>
</dbReference>
<organism evidence="6 7">
    <name type="scientific">Polytolypa hystricis (strain UAMH7299)</name>
    <dbReference type="NCBI Taxonomy" id="1447883"/>
    <lineage>
        <taxon>Eukaryota</taxon>
        <taxon>Fungi</taxon>
        <taxon>Dikarya</taxon>
        <taxon>Ascomycota</taxon>
        <taxon>Pezizomycotina</taxon>
        <taxon>Eurotiomycetes</taxon>
        <taxon>Eurotiomycetidae</taxon>
        <taxon>Onygenales</taxon>
        <taxon>Onygenales incertae sedis</taxon>
        <taxon>Polytolypa</taxon>
    </lineage>
</organism>
<feature type="domain" description="10TM putative phosphate transporter extracellular tail" evidence="4">
    <location>
        <begin position="641"/>
        <end position="723"/>
    </location>
</feature>
<protein>
    <recommendedName>
        <fullName evidence="8">CSC1/OSCA1-like 7TM region domain-containing protein</fullName>
    </recommendedName>
</protein>
<accession>A0A2B7XTZ2</accession>
<name>A0A2B7XTZ2_POLH7</name>
<evidence type="ECO:0000256" key="2">
    <source>
        <dbReference type="SAM" id="Phobius"/>
    </source>
</evidence>
<dbReference type="AlphaFoldDB" id="A0A2B7XTZ2"/>
<sequence length="731" mass="82371">MYYAHTFVSWLFFGFVFYMVTRESIFYASLRQAYLISPMNASRISSRTVLFMSVPTSYLTKEKLAEVFGDAVKRIWITSDCKKLDKLVRKRDKLAFRLEELEATYVKSANAARLKSMKSNDQEAALDPTSAHWSRGVKRPTHRLQFLKRKKVDSIDWVRGQLETLIPKVSIMQMKHRIGEAKAIPAVFIEFNTQTDAQIAYQTLSHHAPFQMTPRYIGVPPNQIIWSSLRYSWWEKIVRKFLIQGFIVVLIVFWSIPSAFVGTISNIAYLTDLLPPLRFINDLPTVIKGTISGLLPAAGLALLMSLVPVILRFCARHTGLPSMARVELFTQNAHFAFQVVQVFLVTTITSAASAALDQIIKDPLSAKDILAENLPKSSNFYISYFVLQGLVLSAGAVVQVFGFIIFKILRIFLDTTPRKLYNRWVELSGLSWGTVFPVFTNMAVIAITYSCIAPLILGFSSLGLYLVYQAYRYNLLFVYDNTVDTMGLVYPRALQQVLTGIYLAEICMIGLFAIRAAIGPLILMGIFTLVSILAHISLNEALSPLLSALPRTLDKPDTNSGERDDQKEPSELRRRKPALFDEPPIDEIGKEAAFEKETTVSYATPSRSSSGISSASATAASSGSWPKLRKFFAFFLHPGDYALLRKKVGQYAVVNYPDDIAENAYYPPSVSRPTPLLWIPRDAGGISALEIEATKRVIPITDEEAHLDEKNKVVWDKVRLRPPIWEEKIFY</sequence>
<evidence type="ECO:0008006" key="8">
    <source>
        <dbReference type="Google" id="ProtNLM"/>
    </source>
</evidence>
<feature type="domain" description="CSC1/OSCA1-like 7TM region" evidence="3">
    <location>
        <begin position="239"/>
        <end position="512"/>
    </location>
</feature>
<dbReference type="InterPro" id="IPR003864">
    <property type="entry name" value="CSC1/OSCA1-like_7TM"/>
</dbReference>
<dbReference type="PANTHER" id="PTHR13018">
    <property type="entry name" value="PROBABLE MEMBRANE PROTEIN DUF221-RELATED"/>
    <property type="match status" value="1"/>
</dbReference>
<feature type="transmembrane region" description="Helical" evidence="2">
    <location>
        <begin position="246"/>
        <end position="271"/>
    </location>
</feature>
<dbReference type="InterPro" id="IPR022257">
    <property type="entry name" value="PHM7_ext"/>
</dbReference>
<dbReference type="OrthoDB" id="1076608at2759"/>
<feature type="transmembrane region" description="Helical" evidence="2">
    <location>
        <begin position="493"/>
        <end position="514"/>
    </location>
</feature>
<evidence type="ECO:0000259" key="3">
    <source>
        <dbReference type="Pfam" id="PF02714"/>
    </source>
</evidence>
<evidence type="ECO:0000259" key="5">
    <source>
        <dbReference type="Pfam" id="PF14703"/>
    </source>
</evidence>
<evidence type="ECO:0000313" key="6">
    <source>
        <dbReference type="EMBL" id="PGH12676.1"/>
    </source>
</evidence>
<feature type="region of interest" description="Disordered" evidence="1">
    <location>
        <begin position="553"/>
        <end position="576"/>
    </location>
</feature>
<feature type="transmembrane region" description="Helical" evidence="2">
    <location>
        <begin position="335"/>
        <end position="360"/>
    </location>
</feature>
<keyword evidence="2" id="KW-0472">Membrane</keyword>
<keyword evidence="2" id="KW-0812">Transmembrane</keyword>
<proteinExistence type="predicted"/>
<reference evidence="6 7" key="1">
    <citation type="submission" date="2017-10" db="EMBL/GenBank/DDBJ databases">
        <title>Comparative genomics in systemic dimorphic fungi from Ajellomycetaceae.</title>
        <authorList>
            <person name="Munoz J.F."/>
            <person name="Mcewen J.G."/>
            <person name="Clay O.K."/>
            <person name="Cuomo C.A."/>
        </authorList>
    </citation>
    <scope>NUCLEOTIDE SEQUENCE [LARGE SCALE GENOMIC DNA]</scope>
    <source>
        <strain evidence="6 7">UAMH7299</strain>
    </source>
</reference>
<feature type="transmembrane region" description="Helical" evidence="2">
    <location>
        <begin position="6"/>
        <end position="30"/>
    </location>
</feature>
<dbReference type="GO" id="GO:0005886">
    <property type="term" value="C:plasma membrane"/>
    <property type="evidence" value="ECO:0007669"/>
    <property type="project" value="TreeGrafter"/>
</dbReference>
<feature type="transmembrane region" description="Helical" evidence="2">
    <location>
        <begin position="291"/>
        <end position="314"/>
    </location>
</feature>
<dbReference type="Pfam" id="PF12621">
    <property type="entry name" value="PHM7_ext"/>
    <property type="match status" value="1"/>
</dbReference>
<comment type="caution">
    <text evidence="6">The sequence shown here is derived from an EMBL/GenBank/DDBJ whole genome shotgun (WGS) entry which is preliminary data.</text>
</comment>
<keyword evidence="7" id="KW-1185">Reference proteome</keyword>
<gene>
    <name evidence="6" type="ORF">AJ80_06619</name>
</gene>
<dbReference type="Pfam" id="PF02714">
    <property type="entry name" value="RSN1_7TM"/>
    <property type="match status" value="1"/>
</dbReference>